<keyword evidence="10 11" id="KW-0131">Cell cycle</keyword>
<dbReference type="InterPro" id="IPR002104">
    <property type="entry name" value="Integrase_catalytic"/>
</dbReference>
<evidence type="ECO:0000256" key="1">
    <source>
        <dbReference type="ARBA" id="ARBA00004496"/>
    </source>
</evidence>
<evidence type="ECO:0000259" key="12">
    <source>
        <dbReference type="PROSITE" id="PS51898"/>
    </source>
</evidence>
<evidence type="ECO:0000256" key="3">
    <source>
        <dbReference type="ARBA" id="ARBA00015810"/>
    </source>
</evidence>
<evidence type="ECO:0000313" key="15">
    <source>
        <dbReference type="Proteomes" id="UP000184148"/>
    </source>
</evidence>
<comment type="similarity">
    <text evidence="2 11">Belongs to the 'phage' integrase family. XerD subfamily.</text>
</comment>
<feature type="domain" description="Tyr recombinase" evidence="12">
    <location>
        <begin position="106"/>
        <end position="290"/>
    </location>
</feature>
<dbReference type="InterPro" id="IPR050090">
    <property type="entry name" value="Tyrosine_recombinase_XerCD"/>
</dbReference>
<dbReference type="InterPro" id="IPR004107">
    <property type="entry name" value="Integrase_SAM-like_N"/>
</dbReference>
<keyword evidence="7 11" id="KW-0229">DNA integration</keyword>
<feature type="active site" evidence="11">
    <location>
        <position position="245"/>
    </location>
</feature>
<organism evidence="14 15">
    <name type="scientific">Desulforamulus putei DSM 12395</name>
    <dbReference type="NCBI Taxonomy" id="1121429"/>
    <lineage>
        <taxon>Bacteria</taxon>
        <taxon>Bacillati</taxon>
        <taxon>Bacillota</taxon>
        <taxon>Clostridia</taxon>
        <taxon>Eubacteriales</taxon>
        <taxon>Peptococcaceae</taxon>
        <taxon>Desulforamulus</taxon>
    </lineage>
</organism>
<dbReference type="AlphaFoldDB" id="A0A1M5AFD3"/>
<dbReference type="OrthoDB" id="9785687at2"/>
<feature type="active site" evidence="11">
    <location>
        <position position="268"/>
    </location>
</feature>
<feature type="active site" evidence="11">
    <location>
        <position position="146"/>
    </location>
</feature>
<evidence type="ECO:0000256" key="6">
    <source>
        <dbReference type="ARBA" id="ARBA00022829"/>
    </source>
</evidence>
<dbReference type="GO" id="GO:0007059">
    <property type="term" value="P:chromosome segregation"/>
    <property type="evidence" value="ECO:0007669"/>
    <property type="project" value="UniProtKB-UniRule"/>
</dbReference>
<dbReference type="RefSeq" id="WP_073239497.1">
    <property type="nucleotide sequence ID" value="NZ_FQUY01000017.1"/>
</dbReference>
<dbReference type="GO" id="GO:0051301">
    <property type="term" value="P:cell division"/>
    <property type="evidence" value="ECO:0007669"/>
    <property type="project" value="UniProtKB-KW"/>
</dbReference>
<dbReference type="Gene3D" id="1.10.443.10">
    <property type="entry name" value="Intergrase catalytic core"/>
    <property type="match status" value="1"/>
</dbReference>
<dbReference type="CDD" id="cd00798">
    <property type="entry name" value="INT_XerDC_C"/>
    <property type="match status" value="1"/>
</dbReference>
<dbReference type="Gene3D" id="1.10.150.130">
    <property type="match status" value="1"/>
</dbReference>
<keyword evidence="9 11" id="KW-0233">DNA recombination</keyword>
<dbReference type="EMBL" id="FQUY01000017">
    <property type="protein sequence ID" value="SHF28857.1"/>
    <property type="molecule type" value="Genomic_DNA"/>
</dbReference>
<dbReference type="HAMAP" id="MF_01808">
    <property type="entry name" value="Recomb_XerC_XerD"/>
    <property type="match status" value="1"/>
</dbReference>
<dbReference type="HAMAP" id="MF_01807">
    <property type="entry name" value="Recomb_XerD"/>
    <property type="match status" value="1"/>
</dbReference>
<evidence type="ECO:0000256" key="10">
    <source>
        <dbReference type="ARBA" id="ARBA00023306"/>
    </source>
</evidence>
<comment type="function">
    <text evidence="11">Site-specific tyrosine recombinase, which acts by catalyzing the cutting and rejoining of the recombining DNA molecules. The XerC-XerD complex is essential to convert dimers of the bacterial chromosome into monomers to permit their segregation at cell division. It also contributes to the segregational stability of plasmids.</text>
</comment>
<feature type="active site" evidence="11">
    <location>
        <position position="170"/>
    </location>
</feature>
<dbReference type="GO" id="GO:0005737">
    <property type="term" value="C:cytoplasm"/>
    <property type="evidence" value="ECO:0007669"/>
    <property type="project" value="UniProtKB-SubCell"/>
</dbReference>
<dbReference type="PANTHER" id="PTHR30349:SF81">
    <property type="entry name" value="TYROSINE RECOMBINASE XERC"/>
    <property type="match status" value="1"/>
</dbReference>
<dbReference type="InterPro" id="IPR011010">
    <property type="entry name" value="DNA_brk_join_enz"/>
</dbReference>
<evidence type="ECO:0000256" key="9">
    <source>
        <dbReference type="ARBA" id="ARBA00023172"/>
    </source>
</evidence>
<dbReference type="NCBIfam" id="TIGR02225">
    <property type="entry name" value="recomb_XerD"/>
    <property type="match status" value="1"/>
</dbReference>
<dbReference type="NCBIfam" id="NF001399">
    <property type="entry name" value="PRK00283.1"/>
    <property type="match status" value="1"/>
</dbReference>
<feature type="active site" evidence="11">
    <location>
        <position position="242"/>
    </location>
</feature>
<dbReference type="InterPro" id="IPR013762">
    <property type="entry name" value="Integrase-like_cat_sf"/>
</dbReference>
<reference evidence="15" key="1">
    <citation type="submission" date="2016-11" db="EMBL/GenBank/DDBJ databases">
        <authorList>
            <person name="Varghese N."/>
            <person name="Submissions S."/>
        </authorList>
    </citation>
    <scope>NUCLEOTIDE SEQUENCE [LARGE SCALE GENOMIC DNA]</scope>
    <source>
        <strain evidence="15">DSM 12395</strain>
    </source>
</reference>
<dbReference type="STRING" id="1121429.SAMN02745133_02261"/>
<dbReference type="PROSITE" id="PS51900">
    <property type="entry name" value="CB"/>
    <property type="match status" value="1"/>
</dbReference>
<name>A0A1M5AFD3_9FIRM</name>
<evidence type="ECO:0000256" key="5">
    <source>
        <dbReference type="ARBA" id="ARBA00022618"/>
    </source>
</evidence>
<dbReference type="PANTHER" id="PTHR30349">
    <property type="entry name" value="PHAGE INTEGRASE-RELATED"/>
    <property type="match status" value="1"/>
</dbReference>
<feature type="domain" description="Core-binding (CB)" evidence="13">
    <location>
        <begin position="1"/>
        <end position="85"/>
    </location>
</feature>
<dbReference type="InterPro" id="IPR010998">
    <property type="entry name" value="Integrase_recombinase_N"/>
</dbReference>
<evidence type="ECO:0000313" key="14">
    <source>
        <dbReference type="EMBL" id="SHF28857.1"/>
    </source>
</evidence>
<dbReference type="NCBIfam" id="NF040815">
    <property type="entry name" value="recomb_XerA_Arch"/>
    <property type="match status" value="1"/>
</dbReference>
<evidence type="ECO:0000256" key="8">
    <source>
        <dbReference type="ARBA" id="ARBA00023125"/>
    </source>
</evidence>
<dbReference type="InterPro" id="IPR044068">
    <property type="entry name" value="CB"/>
</dbReference>
<proteinExistence type="inferred from homology"/>
<keyword evidence="6 11" id="KW-0159">Chromosome partition</keyword>
<gene>
    <name evidence="11" type="primary">xerD</name>
    <name evidence="14" type="ORF">SAMN02745133_02261</name>
</gene>
<evidence type="ECO:0000256" key="7">
    <source>
        <dbReference type="ARBA" id="ARBA00022908"/>
    </source>
</evidence>
<comment type="subunit">
    <text evidence="11">Forms a cyclic heterotetrameric complex composed of two molecules of XerC and two molecules of XerD.</text>
</comment>
<dbReference type="GO" id="GO:0003677">
    <property type="term" value="F:DNA binding"/>
    <property type="evidence" value="ECO:0007669"/>
    <property type="project" value="UniProtKB-UniRule"/>
</dbReference>
<feature type="active site" description="O-(3'-phospho-DNA)-tyrosine intermediate" evidence="11">
    <location>
        <position position="277"/>
    </location>
</feature>
<comment type="subcellular location">
    <subcellularLocation>
        <location evidence="1 11">Cytoplasm</location>
    </subcellularLocation>
</comment>
<keyword evidence="5 11" id="KW-0132">Cell division</keyword>
<keyword evidence="8 11" id="KW-0238">DNA-binding</keyword>
<dbReference type="PROSITE" id="PS51898">
    <property type="entry name" value="TYR_RECOMBINASE"/>
    <property type="match status" value="1"/>
</dbReference>
<dbReference type="GO" id="GO:0009037">
    <property type="term" value="F:tyrosine-based site-specific recombinase activity"/>
    <property type="evidence" value="ECO:0007669"/>
    <property type="project" value="UniProtKB-UniRule"/>
</dbReference>
<dbReference type="SUPFAM" id="SSF56349">
    <property type="entry name" value="DNA breaking-rejoining enzymes"/>
    <property type="match status" value="1"/>
</dbReference>
<sequence>MERWLEEFIHYLAVERGLAQNTLASYRIDLNQYLTHLRGQGVTSPGQTDRNHILSHLYKLQKEGKAPATVSRHLAALKHFYRFLLADGVISEDPTASLESPKLAQRLPKVLSTTEVETLLSQPQLADPAGIRDKAMLELIYATGIRVSELVSLNLQDVELDMGYIRCFGKGSKERIIPLGSVAIHYVREYLSRSRVKLTRGKAEHPALFVNVQGKRLTRQGFWKIIKKYAREGKIDKPITPHTLRHSFATHLLENGADLRAVQEMLGHADISTTQIYTHLTKVRLREVYTNAHPRA</sequence>
<dbReference type="GO" id="GO:0006313">
    <property type="term" value="P:DNA transposition"/>
    <property type="evidence" value="ECO:0007669"/>
    <property type="project" value="UniProtKB-UniRule"/>
</dbReference>
<evidence type="ECO:0000256" key="11">
    <source>
        <dbReference type="HAMAP-Rule" id="MF_01807"/>
    </source>
</evidence>
<dbReference type="Pfam" id="PF02899">
    <property type="entry name" value="Phage_int_SAM_1"/>
    <property type="match status" value="1"/>
</dbReference>
<dbReference type="Proteomes" id="UP000184148">
    <property type="component" value="Unassembled WGS sequence"/>
</dbReference>
<dbReference type="InterPro" id="IPR011932">
    <property type="entry name" value="Recomb_XerD"/>
</dbReference>
<evidence type="ECO:0000256" key="4">
    <source>
        <dbReference type="ARBA" id="ARBA00022490"/>
    </source>
</evidence>
<evidence type="ECO:0000256" key="2">
    <source>
        <dbReference type="ARBA" id="ARBA00010450"/>
    </source>
</evidence>
<keyword evidence="4 11" id="KW-0963">Cytoplasm</keyword>
<accession>A0A1M5AFD3</accession>
<protein>
    <recommendedName>
        <fullName evidence="3 11">Tyrosine recombinase XerD</fullName>
    </recommendedName>
</protein>
<evidence type="ECO:0000259" key="13">
    <source>
        <dbReference type="PROSITE" id="PS51900"/>
    </source>
</evidence>
<dbReference type="InterPro" id="IPR023009">
    <property type="entry name" value="Tyrosine_recombinase_XerC/XerD"/>
</dbReference>
<dbReference type="Pfam" id="PF00589">
    <property type="entry name" value="Phage_integrase"/>
    <property type="match status" value="1"/>
</dbReference>
<keyword evidence="15" id="KW-1185">Reference proteome</keyword>